<accession>A0A0K1PM24</accession>
<dbReference type="InterPro" id="IPR036291">
    <property type="entry name" value="NAD(P)-bd_dom_sf"/>
</dbReference>
<evidence type="ECO:0000313" key="2">
    <source>
        <dbReference type="EMBL" id="AKU94446.1"/>
    </source>
</evidence>
<dbReference type="InterPro" id="IPR005097">
    <property type="entry name" value="Sacchrp_dh_NADP-bd"/>
</dbReference>
<dbReference type="InterPro" id="IPR051276">
    <property type="entry name" value="Saccharopine_DH-like_oxidrdct"/>
</dbReference>
<gene>
    <name evidence="2" type="ORF">AKJ09_01110</name>
</gene>
<dbReference type="Proteomes" id="UP000064967">
    <property type="component" value="Chromosome"/>
</dbReference>
<reference evidence="2 3" key="1">
    <citation type="submission" date="2015-08" db="EMBL/GenBank/DDBJ databases">
        <authorList>
            <person name="Babu N.S."/>
            <person name="Beckwith C.J."/>
            <person name="Beseler K.G."/>
            <person name="Brison A."/>
            <person name="Carone J.V."/>
            <person name="Caskin T.P."/>
            <person name="Diamond M."/>
            <person name="Durham M.E."/>
            <person name="Foxe J.M."/>
            <person name="Go M."/>
            <person name="Henderson B.A."/>
            <person name="Jones I.B."/>
            <person name="McGettigan J.A."/>
            <person name="Micheletti S.J."/>
            <person name="Nasrallah M.E."/>
            <person name="Ortiz D."/>
            <person name="Piller C.R."/>
            <person name="Privatt S.R."/>
            <person name="Schneider S.L."/>
            <person name="Sharp S."/>
            <person name="Smith T.C."/>
            <person name="Stanton J.D."/>
            <person name="Ullery H.E."/>
            <person name="Wilson R.J."/>
            <person name="Serrano M.G."/>
            <person name="Buck G."/>
            <person name="Lee V."/>
            <person name="Wang Y."/>
            <person name="Carvalho R."/>
            <person name="Voegtly L."/>
            <person name="Shi R."/>
            <person name="Duckworth R."/>
            <person name="Johnson A."/>
            <person name="Loviza R."/>
            <person name="Walstead R."/>
            <person name="Shah Z."/>
            <person name="Kiflezghi M."/>
            <person name="Wade K."/>
            <person name="Ball S.L."/>
            <person name="Bradley K.W."/>
            <person name="Asai D.J."/>
            <person name="Bowman C.A."/>
            <person name="Russell D.A."/>
            <person name="Pope W.H."/>
            <person name="Jacobs-Sera D."/>
            <person name="Hendrix R.W."/>
            <person name="Hatfull G.F."/>
        </authorList>
    </citation>
    <scope>NUCLEOTIDE SEQUENCE [LARGE SCALE GENOMIC DNA]</scope>
    <source>
        <strain evidence="2 3">DSM 27648</strain>
    </source>
</reference>
<dbReference type="SUPFAM" id="SSF51735">
    <property type="entry name" value="NAD(P)-binding Rossmann-fold domains"/>
    <property type="match status" value="1"/>
</dbReference>
<dbReference type="AlphaFoldDB" id="A0A0K1PM24"/>
<dbReference type="GO" id="GO:0009247">
    <property type="term" value="P:glycolipid biosynthetic process"/>
    <property type="evidence" value="ECO:0007669"/>
    <property type="project" value="TreeGrafter"/>
</dbReference>
<dbReference type="PATRIC" id="fig|1391654.3.peg.1128"/>
<keyword evidence="3" id="KW-1185">Reference proteome</keyword>
<feature type="domain" description="Saccharopine dehydrogenase NADP binding" evidence="1">
    <location>
        <begin position="8"/>
        <end position="130"/>
    </location>
</feature>
<dbReference type="GO" id="GO:0005886">
    <property type="term" value="C:plasma membrane"/>
    <property type="evidence" value="ECO:0007669"/>
    <property type="project" value="TreeGrafter"/>
</dbReference>
<dbReference type="KEGG" id="llu:AKJ09_01110"/>
<name>A0A0K1PM24_9BACT</name>
<dbReference type="PANTHER" id="PTHR12286">
    <property type="entry name" value="SACCHAROPINE DEHYDROGENASE-LIKE OXIDOREDUCTASE"/>
    <property type="match status" value="1"/>
</dbReference>
<evidence type="ECO:0000259" key="1">
    <source>
        <dbReference type="Pfam" id="PF03435"/>
    </source>
</evidence>
<evidence type="ECO:0000313" key="3">
    <source>
        <dbReference type="Proteomes" id="UP000064967"/>
    </source>
</evidence>
<dbReference type="EMBL" id="CP012333">
    <property type="protein sequence ID" value="AKU94446.1"/>
    <property type="molecule type" value="Genomic_DNA"/>
</dbReference>
<sequence length="414" mass="44195">MTKRDFDVVLFGATGFTGQLVAEYLARAPTRSRLRWALAGRNEAKLESVRKRLAALEPALADLPIFLADAMDQASLDALVPRTSVIISTVGPFAKYGRKLVSACATHGTHYCDITGEVTFIRTSIDDNEANAEASGARIVHACGFDSIPFDLGVFMLWERALTEGRNLAWAKGFATKVKGGMSGGTIASMVALMDEASHDRAVRRLLGNPYALDPDPNRPRNGVRDQHGVRFDRDLHAWTAPFVMSAINTRVVRRSAVLLGYGAGFRYDESMSFPSGPKGLAMATAMTAGLAGIMVAASNGTTRGLLSKKVLPKPGEGPTKEQRERGSFEVRVLGETTAKDGAPALRLASKVAGNADPGYTETAKMLGESALCLLEDTAQLPKRSGVLTPASAMGSLLVSRLQRAGLTLTVEAR</sequence>
<dbReference type="Pfam" id="PF03435">
    <property type="entry name" value="Sacchrp_dh_NADP"/>
    <property type="match status" value="1"/>
</dbReference>
<dbReference type="Gene3D" id="3.40.50.720">
    <property type="entry name" value="NAD(P)-binding Rossmann-like Domain"/>
    <property type="match status" value="1"/>
</dbReference>
<organism evidence="2 3">
    <name type="scientific">Labilithrix luteola</name>
    <dbReference type="NCBI Taxonomy" id="1391654"/>
    <lineage>
        <taxon>Bacteria</taxon>
        <taxon>Pseudomonadati</taxon>
        <taxon>Myxococcota</taxon>
        <taxon>Polyangia</taxon>
        <taxon>Polyangiales</taxon>
        <taxon>Labilitrichaceae</taxon>
        <taxon>Labilithrix</taxon>
    </lineage>
</organism>
<proteinExistence type="predicted"/>
<dbReference type="PANTHER" id="PTHR12286:SF5">
    <property type="entry name" value="SACCHAROPINE DEHYDROGENASE-LIKE OXIDOREDUCTASE"/>
    <property type="match status" value="1"/>
</dbReference>
<dbReference type="STRING" id="1391654.AKJ09_01110"/>
<protein>
    <recommendedName>
        <fullName evidence="1">Saccharopine dehydrogenase NADP binding domain-containing protein</fullName>
    </recommendedName>
</protein>
<dbReference type="RefSeq" id="WP_205633603.1">
    <property type="nucleotide sequence ID" value="NZ_CP012333.1"/>
</dbReference>